<dbReference type="AlphaFoldDB" id="A0A5C6B0X8"/>
<feature type="region of interest" description="Disordered" evidence="1">
    <location>
        <begin position="22"/>
        <end position="56"/>
    </location>
</feature>
<gene>
    <name evidence="2" type="ORF">Pla52n_30980</name>
</gene>
<protein>
    <submittedName>
        <fullName evidence="2">Uncharacterized protein</fullName>
    </submittedName>
</protein>
<dbReference type="EMBL" id="SJPN01000003">
    <property type="protein sequence ID" value="TWU05052.1"/>
    <property type="molecule type" value="Genomic_DNA"/>
</dbReference>
<sequence length="56" mass="5866">MLIAVAAVRIGTDVKVDTGRAAVQSVPSAVDEVTSPGSEKPVRKTSTGTRDLAHYR</sequence>
<evidence type="ECO:0000313" key="3">
    <source>
        <dbReference type="Proteomes" id="UP000320176"/>
    </source>
</evidence>
<dbReference type="Proteomes" id="UP000320176">
    <property type="component" value="Unassembled WGS sequence"/>
</dbReference>
<proteinExistence type="predicted"/>
<evidence type="ECO:0000313" key="2">
    <source>
        <dbReference type="EMBL" id="TWU05052.1"/>
    </source>
</evidence>
<evidence type="ECO:0000256" key="1">
    <source>
        <dbReference type="SAM" id="MobiDB-lite"/>
    </source>
</evidence>
<accession>A0A5C6B0X8</accession>
<keyword evidence="3" id="KW-1185">Reference proteome</keyword>
<comment type="caution">
    <text evidence="2">The sequence shown here is derived from an EMBL/GenBank/DDBJ whole genome shotgun (WGS) entry which is preliminary data.</text>
</comment>
<name>A0A5C6B0X8_9BACT</name>
<organism evidence="2 3">
    <name type="scientific">Stieleria varia</name>
    <dbReference type="NCBI Taxonomy" id="2528005"/>
    <lineage>
        <taxon>Bacteria</taxon>
        <taxon>Pseudomonadati</taxon>
        <taxon>Planctomycetota</taxon>
        <taxon>Planctomycetia</taxon>
        <taxon>Pirellulales</taxon>
        <taxon>Pirellulaceae</taxon>
        <taxon>Stieleria</taxon>
    </lineage>
</organism>
<reference evidence="2 3" key="1">
    <citation type="submission" date="2019-02" db="EMBL/GenBank/DDBJ databases">
        <title>Deep-cultivation of Planctomycetes and their phenomic and genomic characterization uncovers novel biology.</title>
        <authorList>
            <person name="Wiegand S."/>
            <person name="Jogler M."/>
            <person name="Boedeker C."/>
            <person name="Pinto D."/>
            <person name="Vollmers J."/>
            <person name="Rivas-Marin E."/>
            <person name="Kohn T."/>
            <person name="Peeters S.H."/>
            <person name="Heuer A."/>
            <person name="Rast P."/>
            <person name="Oberbeckmann S."/>
            <person name="Bunk B."/>
            <person name="Jeske O."/>
            <person name="Meyerdierks A."/>
            <person name="Storesund J.E."/>
            <person name="Kallscheuer N."/>
            <person name="Luecker S."/>
            <person name="Lage O.M."/>
            <person name="Pohl T."/>
            <person name="Merkel B.J."/>
            <person name="Hornburger P."/>
            <person name="Mueller R.-W."/>
            <person name="Bruemmer F."/>
            <person name="Labrenz M."/>
            <person name="Spormann A.M."/>
            <person name="Op Den Camp H."/>
            <person name="Overmann J."/>
            <person name="Amann R."/>
            <person name="Jetten M.S.M."/>
            <person name="Mascher T."/>
            <person name="Medema M.H."/>
            <person name="Devos D.P."/>
            <person name="Kaster A.-K."/>
            <person name="Ovreas L."/>
            <person name="Rohde M."/>
            <person name="Galperin M.Y."/>
            <person name="Jogler C."/>
        </authorList>
    </citation>
    <scope>NUCLEOTIDE SEQUENCE [LARGE SCALE GENOMIC DNA]</scope>
    <source>
        <strain evidence="2 3">Pla52n</strain>
    </source>
</reference>